<dbReference type="PANTHER" id="PTHR37299:SF3">
    <property type="entry name" value="STAGE 0 SPORULATION PROTEIN A HOMOLOG"/>
    <property type="match status" value="1"/>
</dbReference>
<dbReference type="PANTHER" id="PTHR37299">
    <property type="entry name" value="TRANSCRIPTIONAL REGULATOR-RELATED"/>
    <property type="match status" value="1"/>
</dbReference>
<dbReference type="GO" id="GO:0003677">
    <property type="term" value="F:DNA binding"/>
    <property type="evidence" value="ECO:0007669"/>
    <property type="project" value="InterPro"/>
</dbReference>
<dbReference type="Gene3D" id="2.40.50.1020">
    <property type="entry name" value="LytTr DNA-binding domain"/>
    <property type="match status" value="1"/>
</dbReference>
<evidence type="ECO:0000256" key="7">
    <source>
        <dbReference type="PROSITE-ProRule" id="PRU00169"/>
    </source>
</evidence>
<dbReference type="InterPro" id="IPR007492">
    <property type="entry name" value="LytTR_DNA-bd_dom"/>
</dbReference>
<dbReference type="eggNOG" id="COG3279">
    <property type="taxonomic scope" value="Bacteria"/>
</dbReference>
<keyword evidence="2" id="KW-0963">Cytoplasm</keyword>
<comment type="caution">
    <text evidence="10">The sequence shown here is derived from an EMBL/GenBank/DDBJ whole genome shotgun (WGS) entry which is preliminary data.</text>
</comment>
<evidence type="ECO:0000313" key="10">
    <source>
        <dbReference type="EMBL" id="EHF01059.1"/>
    </source>
</evidence>
<feature type="modified residue" description="4-aspartylphosphate" evidence="7">
    <location>
        <position position="59"/>
    </location>
</feature>
<evidence type="ECO:0000256" key="5">
    <source>
        <dbReference type="ARBA" id="ARBA00024867"/>
    </source>
</evidence>
<dbReference type="InterPro" id="IPR001789">
    <property type="entry name" value="Sig_transdc_resp-reg_receiver"/>
</dbReference>
<accession>G5HCH9</accession>
<feature type="domain" description="Response regulatory" evidence="8">
    <location>
        <begin position="3"/>
        <end position="122"/>
    </location>
</feature>
<comment type="function">
    <text evidence="6">Required for high-level post-exponential phase expression of a series of secreted proteins.</text>
</comment>
<keyword evidence="3" id="KW-0902">Two-component regulatory system</keyword>
<dbReference type="HOGENOM" id="CLU_000445_14_2_9"/>
<gene>
    <name evidence="10" type="ORF">HMPREF9469_00291</name>
</gene>
<dbReference type="SMART" id="SM00850">
    <property type="entry name" value="LytTR"/>
    <property type="match status" value="1"/>
</dbReference>
<comment type="function">
    <text evidence="5">May play the central regulatory role in sporulation. It may be an element of the effector pathway responsible for the activation of sporulation genes in response to nutritional stress. Spo0A may act in concert with spo0H (a sigma factor) to control the expression of some genes that are critical to the sporulation process.</text>
</comment>
<feature type="domain" description="HTH LytTR-type" evidence="9">
    <location>
        <begin position="141"/>
        <end position="233"/>
    </location>
</feature>
<dbReference type="InterPro" id="IPR011006">
    <property type="entry name" value="CheY-like_superfamily"/>
</dbReference>
<dbReference type="EMBL" id="ADLJ01000002">
    <property type="protein sequence ID" value="EHF01059.1"/>
    <property type="molecule type" value="Genomic_DNA"/>
</dbReference>
<evidence type="ECO:0000259" key="9">
    <source>
        <dbReference type="PROSITE" id="PS50930"/>
    </source>
</evidence>
<dbReference type="RefSeq" id="WP_007858413.1">
    <property type="nucleotide sequence ID" value="NZ_JH376420.1"/>
</dbReference>
<dbReference type="SMART" id="SM00448">
    <property type="entry name" value="REC"/>
    <property type="match status" value="1"/>
</dbReference>
<reference evidence="10 11" key="1">
    <citation type="submission" date="2011-08" db="EMBL/GenBank/DDBJ databases">
        <title>The Genome Sequence of Clostridium citroniae WAL-17108.</title>
        <authorList>
            <consortium name="The Broad Institute Genome Sequencing Platform"/>
            <person name="Earl A."/>
            <person name="Ward D."/>
            <person name="Feldgarden M."/>
            <person name="Gevers D."/>
            <person name="Finegold S.M."/>
            <person name="Summanen P.H."/>
            <person name="Molitoris D.R."/>
            <person name="Vaisanen M.L."/>
            <person name="Daigneault M."/>
            <person name="Allen-Vercoe E."/>
            <person name="Young S.K."/>
            <person name="Zeng Q."/>
            <person name="Gargeya S."/>
            <person name="Fitzgerald M."/>
            <person name="Haas B."/>
            <person name="Abouelleil A."/>
            <person name="Alvarado L."/>
            <person name="Arachchi H.M."/>
            <person name="Berlin A."/>
            <person name="Brown A."/>
            <person name="Chapman S.B."/>
            <person name="Chen Z."/>
            <person name="Dunbar C."/>
            <person name="Freedman E."/>
            <person name="Gearin G."/>
            <person name="Gellesch M."/>
            <person name="Goldberg J."/>
            <person name="Griggs A."/>
            <person name="Gujja S."/>
            <person name="Heiman D."/>
            <person name="Howarth C."/>
            <person name="Larson L."/>
            <person name="Lui A."/>
            <person name="MacDonald P.J.P."/>
            <person name="Montmayeur A."/>
            <person name="Murphy C."/>
            <person name="Neiman D."/>
            <person name="Pearson M."/>
            <person name="Priest M."/>
            <person name="Roberts A."/>
            <person name="Saif S."/>
            <person name="Shea T."/>
            <person name="Shenoy N."/>
            <person name="Sisk P."/>
            <person name="Stolte C."/>
            <person name="Sykes S."/>
            <person name="Wortman J."/>
            <person name="Nusbaum C."/>
            <person name="Birren B."/>
        </authorList>
    </citation>
    <scope>NUCLEOTIDE SEQUENCE [LARGE SCALE GENOMIC DNA]</scope>
    <source>
        <strain evidence="10 11">WAL-17108</strain>
    </source>
</reference>
<evidence type="ECO:0000256" key="2">
    <source>
        <dbReference type="ARBA" id="ARBA00022490"/>
    </source>
</evidence>
<dbReference type="PATRIC" id="fig|742733.3.peg.299"/>
<dbReference type="PROSITE" id="PS50110">
    <property type="entry name" value="RESPONSE_REGULATORY"/>
    <property type="match status" value="1"/>
</dbReference>
<sequence>MIKIALCDDNRYLLGKLEELLYELAERHKLHIDVDCFEDGAKLLEKIKKGERFDIIYMDIQIGGMDGLETAYRIREFDWNFQLAYVTSYESYMKEAFKSAPIAFIMKPIKVKEFEDTFLYMLQKLTKHNANYCFRYMKTEYRIPMCDILYFESNLREVRIVWKNGILKEYNKLDVIEKKLEGEKEYFLRIHKSYLVNYHYIAGIGYDRVIMNTGLELPLSRKYQKQVDEMLRGQMEKIK</sequence>
<dbReference type="Proteomes" id="UP000003763">
    <property type="component" value="Unassembled WGS sequence"/>
</dbReference>
<dbReference type="InterPro" id="IPR046947">
    <property type="entry name" value="LytR-like"/>
</dbReference>
<keyword evidence="4" id="KW-0010">Activator</keyword>
<dbReference type="Gene3D" id="3.40.50.2300">
    <property type="match status" value="1"/>
</dbReference>
<name>G5HCH9_9FIRM</name>
<organism evidence="10 11">
    <name type="scientific">[Clostridium] citroniae WAL-17108</name>
    <dbReference type="NCBI Taxonomy" id="742733"/>
    <lineage>
        <taxon>Bacteria</taxon>
        <taxon>Bacillati</taxon>
        <taxon>Bacillota</taxon>
        <taxon>Clostridia</taxon>
        <taxon>Lachnospirales</taxon>
        <taxon>Lachnospiraceae</taxon>
        <taxon>Enterocloster</taxon>
    </lineage>
</organism>
<evidence type="ECO:0000313" key="11">
    <source>
        <dbReference type="Proteomes" id="UP000003763"/>
    </source>
</evidence>
<dbReference type="SUPFAM" id="SSF52172">
    <property type="entry name" value="CheY-like"/>
    <property type="match status" value="1"/>
</dbReference>
<dbReference type="Pfam" id="PF04397">
    <property type="entry name" value="LytTR"/>
    <property type="match status" value="1"/>
</dbReference>
<dbReference type="PROSITE" id="PS50930">
    <property type="entry name" value="HTH_LYTTR"/>
    <property type="match status" value="1"/>
</dbReference>
<keyword evidence="7" id="KW-0597">Phosphoprotein</keyword>
<protein>
    <recommendedName>
        <fullName evidence="1">Stage 0 sporulation protein A homolog</fullName>
    </recommendedName>
</protein>
<evidence type="ECO:0000256" key="3">
    <source>
        <dbReference type="ARBA" id="ARBA00023012"/>
    </source>
</evidence>
<dbReference type="AlphaFoldDB" id="G5HCH9"/>
<evidence type="ECO:0000256" key="1">
    <source>
        <dbReference type="ARBA" id="ARBA00018672"/>
    </source>
</evidence>
<evidence type="ECO:0000259" key="8">
    <source>
        <dbReference type="PROSITE" id="PS50110"/>
    </source>
</evidence>
<evidence type="ECO:0000256" key="6">
    <source>
        <dbReference type="ARBA" id="ARBA00037164"/>
    </source>
</evidence>
<dbReference type="GO" id="GO:0000156">
    <property type="term" value="F:phosphorelay response regulator activity"/>
    <property type="evidence" value="ECO:0007669"/>
    <property type="project" value="InterPro"/>
</dbReference>
<evidence type="ECO:0000256" key="4">
    <source>
        <dbReference type="ARBA" id="ARBA00023159"/>
    </source>
</evidence>
<dbReference type="Pfam" id="PF00072">
    <property type="entry name" value="Response_reg"/>
    <property type="match status" value="1"/>
</dbReference>
<proteinExistence type="predicted"/>